<dbReference type="Gene3D" id="3.40.50.1010">
    <property type="entry name" value="5'-nuclease"/>
    <property type="match status" value="1"/>
</dbReference>
<dbReference type="GO" id="GO:0033567">
    <property type="term" value="P:DNA replication, Okazaki fragment processing"/>
    <property type="evidence" value="ECO:0007669"/>
    <property type="project" value="InterPro"/>
</dbReference>
<comment type="caution">
    <text evidence="5">The sequence shown here is derived from an EMBL/GenBank/DDBJ whole genome shotgun (WGS) entry which is preliminary data.</text>
</comment>
<dbReference type="PANTHER" id="PTHR42646:SF2">
    <property type="entry name" value="5'-3' EXONUCLEASE FAMILY PROTEIN"/>
    <property type="match status" value="1"/>
</dbReference>
<dbReference type="InterPro" id="IPR008918">
    <property type="entry name" value="HhH2"/>
</dbReference>
<dbReference type="InterPro" id="IPR038969">
    <property type="entry name" value="FEN"/>
</dbReference>
<evidence type="ECO:0000256" key="3">
    <source>
        <dbReference type="ARBA" id="ARBA00023125"/>
    </source>
</evidence>
<dbReference type="PANTHER" id="PTHR42646">
    <property type="entry name" value="FLAP ENDONUCLEASE XNI"/>
    <property type="match status" value="1"/>
</dbReference>
<gene>
    <name evidence="5" type="ORF">ENR63_01595</name>
</gene>
<evidence type="ECO:0000256" key="1">
    <source>
        <dbReference type="ARBA" id="ARBA00022722"/>
    </source>
</evidence>
<dbReference type="GO" id="GO:0008409">
    <property type="term" value="F:5'-3' exonuclease activity"/>
    <property type="evidence" value="ECO:0007669"/>
    <property type="project" value="InterPro"/>
</dbReference>
<dbReference type="Gene3D" id="1.10.150.20">
    <property type="entry name" value="5' to 3' exonuclease, C-terminal subdomain"/>
    <property type="match status" value="1"/>
</dbReference>
<dbReference type="EMBL" id="DSRT01000081">
    <property type="protein sequence ID" value="HGW29598.1"/>
    <property type="molecule type" value="Genomic_DNA"/>
</dbReference>
<feature type="domain" description="5'-3' exonuclease" evidence="4">
    <location>
        <begin position="2"/>
        <end position="260"/>
    </location>
</feature>
<dbReference type="SMART" id="SM00279">
    <property type="entry name" value="HhH2"/>
    <property type="match status" value="1"/>
</dbReference>
<dbReference type="InterPro" id="IPR036279">
    <property type="entry name" value="5-3_exonuclease_C_sf"/>
</dbReference>
<protein>
    <recommendedName>
        <fullName evidence="4">5'-3' exonuclease domain-containing protein</fullName>
    </recommendedName>
</protein>
<dbReference type="InterPro" id="IPR002421">
    <property type="entry name" value="5-3_exonuclease"/>
</dbReference>
<dbReference type="FunFam" id="1.10.150.20:FF:000003">
    <property type="entry name" value="DNA polymerase I"/>
    <property type="match status" value="1"/>
</dbReference>
<keyword evidence="2" id="KW-0378">Hydrolase</keyword>
<dbReference type="Pfam" id="PF01367">
    <property type="entry name" value="5_3_exonuc"/>
    <property type="match status" value="1"/>
</dbReference>
<dbReference type="CDD" id="cd09898">
    <property type="entry name" value="H3TH_53EXO"/>
    <property type="match status" value="1"/>
</dbReference>
<dbReference type="SUPFAM" id="SSF88723">
    <property type="entry name" value="PIN domain-like"/>
    <property type="match status" value="1"/>
</dbReference>
<accession>A0A7C4XT26</accession>
<dbReference type="InterPro" id="IPR020046">
    <property type="entry name" value="5-3_exonucl_a-hlix_arch_N"/>
</dbReference>
<dbReference type="GO" id="GO:0017108">
    <property type="term" value="F:5'-flap endonuclease activity"/>
    <property type="evidence" value="ECO:0007669"/>
    <property type="project" value="InterPro"/>
</dbReference>
<dbReference type="InterPro" id="IPR029060">
    <property type="entry name" value="PIN-like_dom_sf"/>
</dbReference>
<evidence type="ECO:0000313" key="5">
    <source>
        <dbReference type="EMBL" id="HGW29598.1"/>
    </source>
</evidence>
<keyword evidence="1" id="KW-0540">Nuclease</keyword>
<dbReference type="Pfam" id="PF02739">
    <property type="entry name" value="5_3_exonuc_N"/>
    <property type="match status" value="1"/>
</dbReference>
<dbReference type="SUPFAM" id="SSF47807">
    <property type="entry name" value="5' to 3' exonuclease, C-terminal subdomain"/>
    <property type="match status" value="1"/>
</dbReference>
<dbReference type="SMART" id="SM00475">
    <property type="entry name" value="53EXOc"/>
    <property type="match status" value="1"/>
</dbReference>
<dbReference type="AlphaFoldDB" id="A0A7C4XT26"/>
<evidence type="ECO:0000259" key="4">
    <source>
        <dbReference type="SMART" id="SM00475"/>
    </source>
</evidence>
<reference evidence="5" key="1">
    <citation type="journal article" date="2020" name="mSystems">
        <title>Genome- and Community-Level Interaction Insights into Carbon Utilization and Element Cycling Functions of Hydrothermarchaeota in Hydrothermal Sediment.</title>
        <authorList>
            <person name="Zhou Z."/>
            <person name="Liu Y."/>
            <person name="Xu W."/>
            <person name="Pan J."/>
            <person name="Luo Z.H."/>
            <person name="Li M."/>
        </authorList>
    </citation>
    <scope>NUCLEOTIDE SEQUENCE [LARGE SCALE GENOMIC DNA]</scope>
    <source>
        <strain evidence="5">SpSt-417</strain>
    </source>
</reference>
<dbReference type="CDD" id="cd09859">
    <property type="entry name" value="PIN_53EXO"/>
    <property type="match status" value="1"/>
</dbReference>
<keyword evidence="3" id="KW-0238">DNA-binding</keyword>
<organism evidence="5">
    <name type="scientific">candidate division WWE3 bacterium</name>
    <dbReference type="NCBI Taxonomy" id="2053526"/>
    <lineage>
        <taxon>Bacteria</taxon>
        <taxon>Katanobacteria</taxon>
    </lineage>
</organism>
<proteinExistence type="predicted"/>
<sequence>MKKLLLIDTYNFLHRAYHAIPKTFRDKDGNPTNVIYGFTSMLINLFGQLKPDYVLAALDNEKPTFRVENFTGYKAHRKPLDIEFSSQLPGVVEVLKAFNIRTWELDGYEADDIIGTACNKFGGKVDIVIVSNDRDLWQLVNEHVSIMVPGKGDFVEWIGEKEIMTRLGLKPHQIIDYKGLRGDPSDNIPGVHGVGEKTALKLVSQYGSIEEIYKNISKIEPPSLREKLANNAEEAVISKNLTSIITDAPFSLTLEDCKYSEFSKVAVRDLLQRYNFRSLIRRLGFEIKETPKPDESQLQLL</sequence>
<evidence type="ECO:0000256" key="2">
    <source>
        <dbReference type="ARBA" id="ARBA00022801"/>
    </source>
</evidence>
<name>A0A7C4XT26_UNCKA</name>
<dbReference type="InterPro" id="IPR020045">
    <property type="entry name" value="DNA_polI_H3TH"/>
</dbReference>
<dbReference type="GO" id="GO:0003677">
    <property type="term" value="F:DNA binding"/>
    <property type="evidence" value="ECO:0007669"/>
    <property type="project" value="UniProtKB-KW"/>
</dbReference>